<comment type="caution">
    <text evidence="2">The sequence shown here is derived from an EMBL/GenBank/DDBJ whole genome shotgun (WGS) entry which is preliminary data.</text>
</comment>
<name>A0ABS1JDX5_9BACL</name>
<keyword evidence="3" id="KW-1185">Reference proteome</keyword>
<organism evidence="2 3">
    <name type="scientific">Tumebacillus amylolyticus</name>
    <dbReference type="NCBI Taxonomy" id="2801339"/>
    <lineage>
        <taxon>Bacteria</taxon>
        <taxon>Bacillati</taxon>
        <taxon>Bacillota</taxon>
        <taxon>Bacilli</taxon>
        <taxon>Bacillales</taxon>
        <taxon>Alicyclobacillaceae</taxon>
        <taxon>Tumebacillus</taxon>
    </lineage>
</organism>
<dbReference type="CDD" id="cd05400">
    <property type="entry name" value="NT_2-5OAS_ClassI-CCAase"/>
    <property type="match status" value="1"/>
</dbReference>
<protein>
    <submittedName>
        <fullName evidence="2">Nucleotidyltransferase</fullName>
    </submittedName>
</protein>
<dbReference type="Proteomes" id="UP000602284">
    <property type="component" value="Unassembled WGS sequence"/>
</dbReference>
<reference evidence="2 3" key="1">
    <citation type="submission" date="2021-01" db="EMBL/GenBank/DDBJ databases">
        <title>Tumebacillus sp. strain ITR2 16S ribosomal RNA gene Genome sequencing and assembly.</title>
        <authorList>
            <person name="Kang M."/>
        </authorList>
    </citation>
    <scope>NUCLEOTIDE SEQUENCE [LARGE SCALE GENOMIC DNA]</scope>
    <source>
        <strain evidence="2 3">ITR2</strain>
    </source>
</reference>
<dbReference type="EMBL" id="JAEQNB010000006">
    <property type="protein sequence ID" value="MBL0388493.1"/>
    <property type="molecule type" value="Genomic_DNA"/>
</dbReference>
<evidence type="ECO:0000313" key="3">
    <source>
        <dbReference type="Proteomes" id="UP000602284"/>
    </source>
</evidence>
<keyword evidence="1" id="KW-0051">Antiviral defense</keyword>
<gene>
    <name evidence="2" type="ORF">JJB07_17970</name>
</gene>
<dbReference type="RefSeq" id="WP_201637442.1">
    <property type="nucleotide sequence ID" value="NZ_JAEQNB010000006.1"/>
</dbReference>
<dbReference type="InterPro" id="IPR006116">
    <property type="entry name" value="NT_2-5OAS_ClassI-CCAase"/>
</dbReference>
<sequence>MKRDVFDNLLHRIGGKLQISDTQRDLAKGHYEAVGRWLAADENLYSGADMQIYAQGSLRIGTTVKPISGQEFDLDIVCEFDAKWRGKDSIELLRAVEHRLRMNKTYAPMVQVMKRCVRLNYANDFHMDILPAVPADDSGNGCLKVPDRKLKDWKDSNPKGYADWFEKEAERILQVFMEKSAEIEPFPDDETFDFKPPLKRAVQLIKRYRDVHFESDSENAPISIVLTTLAARHYKGDSSVYGTIMSILKEIKASIPKNGKRLIVLNPKNEREDLSERWDAEPEKYQHFIRFIDHFEDTWAQLNAQQGISNITDRLKAMFGESVTEGALLEQAAYFEKARKSNLLKVSNITGGITTIGAGSTFIKGNSFYGEE</sequence>
<evidence type="ECO:0000313" key="2">
    <source>
        <dbReference type="EMBL" id="MBL0388493.1"/>
    </source>
</evidence>
<accession>A0ABS1JDX5</accession>
<proteinExistence type="predicted"/>
<dbReference type="Pfam" id="PF18144">
    <property type="entry name" value="SMODS"/>
    <property type="match status" value="1"/>
</dbReference>
<evidence type="ECO:0000256" key="1">
    <source>
        <dbReference type="ARBA" id="ARBA00023118"/>
    </source>
</evidence>